<feature type="transmembrane region" description="Helical" evidence="1">
    <location>
        <begin position="7"/>
        <end position="24"/>
    </location>
</feature>
<evidence type="ECO:0000313" key="2">
    <source>
        <dbReference type="EMBL" id="MCG2590111.1"/>
    </source>
</evidence>
<keyword evidence="1" id="KW-1133">Transmembrane helix</keyword>
<dbReference type="RefSeq" id="WP_237855468.1">
    <property type="nucleotide sequence ID" value="NZ_JAKLWS010000026.1"/>
</dbReference>
<keyword evidence="1" id="KW-0812">Transmembrane</keyword>
<dbReference type="EMBL" id="JAKLWS010000026">
    <property type="protein sequence ID" value="MCG2590111.1"/>
    <property type="molecule type" value="Genomic_DNA"/>
</dbReference>
<accession>A0ABS9KGY5</accession>
<protein>
    <submittedName>
        <fullName evidence="2">Uncharacterized protein</fullName>
    </submittedName>
</protein>
<keyword evidence="3" id="KW-1185">Reference proteome</keyword>
<proteinExistence type="predicted"/>
<organism evidence="2 3">
    <name type="scientific">Rhodohalobacter sulfatireducens</name>
    <dbReference type="NCBI Taxonomy" id="2911366"/>
    <lineage>
        <taxon>Bacteria</taxon>
        <taxon>Pseudomonadati</taxon>
        <taxon>Balneolota</taxon>
        <taxon>Balneolia</taxon>
        <taxon>Balneolales</taxon>
        <taxon>Balneolaceae</taxon>
        <taxon>Rhodohalobacter</taxon>
    </lineage>
</organism>
<evidence type="ECO:0000256" key="1">
    <source>
        <dbReference type="SAM" id="Phobius"/>
    </source>
</evidence>
<sequence>MVTKDRFYLTSIAAICFLLIFTFPESGSTQRLGIAHEDYMKAIGWEDDFIVMRNILQNELIHQVEGEPEAYYRDNANFFSMVLLLSAVKPADYYKLQQNGVDVINAITANVRPFDEQSLLSDVALVGTVTDVIAEEFEEDGFGVTVSVEVSEVLKGEIATDTIIIRQRNSSRVAGSDNRPDLNQTYLFLLSSGMYGYHKANYQMREKEEIEVSPPDFGNENVFVIYRLYPYRSGQLLRSPQNRSTAFQSLKFVDYLLNQ</sequence>
<name>A0ABS9KGY5_9BACT</name>
<comment type="caution">
    <text evidence="2">The sequence shown here is derived from an EMBL/GenBank/DDBJ whole genome shotgun (WGS) entry which is preliminary data.</text>
</comment>
<reference evidence="2" key="2">
    <citation type="submission" date="2024-05" db="EMBL/GenBank/DDBJ databases">
        <title>Rhodohalobacter halophilus gen. nov., sp. nov., a moderately halophilic member of the family Balneolaceae.</title>
        <authorList>
            <person name="Xia J."/>
        </authorList>
    </citation>
    <scope>NUCLEOTIDE SEQUENCE</scope>
    <source>
        <strain evidence="2">WB101</strain>
    </source>
</reference>
<keyword evidence="1" id="KW-0472">Membrane</keyword>
<gene>
    <name evidence="2" type="ORF">L6773_16150</name>
</gene>
<evidence type="ECO:0000313" key="3">
    <source>
        <dbReference type="Proteomes" id="UP001165366"/>
    </source>
</evidence>
<reference evidence="2" key="1">
    <citation type="submission" date="2022-01" db="EMBL/GenBank/DDBJ databases">
        <authorList>
            <person name="Wang Y."/>
        </authorList>
    </citation>
    <scope>NUCLEOTIDE SEQUENCE</scope>
    <source>
        <strain evidence="2">WB101</strain>
    </source>
</reference>
<dbReference type="Proteomes" id="UP001165366">
    <property type="component" value="Unassembled WGS sequence"/>
</dbReference>